<dbReference type="EMBL" id="NGIR01000010">
    <property type="protein sequence ID" value="OTU30028.1"/>
    <property type="molecule type" value="Genomic_DNA"/>
</dbReference>
<dbReference type="Pfam" id="PF09992">
    <property type="entry name" value="NAGPA"/>
    <property type="match status" value="1"/>
</dbReference>
<feature type="signal peptide" evidence="1">
    <location>
        <begin position="1"/>
        <end position="20"/>
    </location>
</feature>
<proteinExistence type="predicted"/>
<dbReference type="AlphaFoldDB" id="A0A242UB61"/>
<comment type="caution">
    <text evidence="3">The sequence shown here is derived from an EMBL/GenBank/DDBJ whole genome shotgun (WGS) entry which is preliminary data.</text>
</comment>
<feature type="chain" id="PRO_5011219021" description="Phosphodiester glycosidase domain-containing protein" evidence="1">
    <location>
        <begin position="21"/>
        <end position="248"/>
    </location>
</feature>
<name>A0A242UB61_ACIPI</name>
<organism evidence="3 4">
    <name type="scientific">Acinetobacter pittii</name>
    <name type="common">Acinetobacter genomosp. 3</name>
    <dbReference type="NCBI Taxonomy" id="48296"/>
    <lineage>
        <taxon>Bacteria</taxon>
        <taxon>Pseudomonadati</taxon>
        <taxon>Pseudomonadota</taxon>
        <taxon>Gammaproteobacteria</taxon>
        <taxon>Moraxellales</taxon>
        <taxon>Moraxellaceae</taxon>
        <taxon>Acinetobacter</taxon>
        <taxon>Acinetobacter calcoaceticus/baumannii complex</taxon>
    </lineage>
</organism>
<keyword evidence="1" id="KW-0732">Signal</keyword>
<evidence type="ECO:0000313" key="3">
    <source>
        <dbReference type="EMBL" id="OTU30028.1"/>
    </source>
</evidence>
<evidence type="ECO:0000313" key="4">
    <source>
        <dbReference type="Proteomes" id="UP000195162"/>
    </source>
</evidence>
<accession>A0A242UB61</accession>
<sequence length="248" mass="28629">MKWVVGCLALYGLLFQPAYAIDYQQIQTVEDDQYEVVSISDFKALRLFLKNPYNQQYYKSFNTIQEQLKQCEQLSFAMNAGMFHLGFSPVGLYVEQAKVIQPLNKNKGFGNFFLQPNGVVAWNKKKAFVLTTQQYSQKNLKVDYATQSGPMLVIEGKINSLFLPDSQSKKIRNGVGIRDNKLYFVISKNRVNFYNFAEFFQRNLKVEQALYLDGSISSLYMQKNNRNDQQFQMGPMVGWVDESNCALK</sequence>
<gene>
    <name evidence="3" type="ORF">CAT59_02400</name>
</gene>
<protein>
    <recommendedName>
        <fullName evidence="2">Phosphodiester glycosidase domain-containing protein</fullName>
    </recommendedName>
</protein>
<feature type="domain" description="Phosphodiester glycosidase" evidence="2">
    <location>
        <begin position="74"/>
        <end position="222"/>
    </location>
</feature>
<dbReference type="RefSeq" id="WP_032053769.1">
    <property type="nucleotide sequence ID" value="NZ_JADVOL010000005.1"/>
</dbReference>
<evidence type="ECO:0000256" key="1">
    <source>
        <dbReference type="SAM" id="SignalP"/>
    </source>
</evidence>
<reference evidence="3 4" key="1">
    <citation type="submission" date="2017-05" db="EMBL/GenBank/DDBJ databases">
        <authorList>
            <person name="Song R."/>
            <person name="Chenine A.L."/>
            <person name="Ruprecht R.M."/>
        </authorList>
    </citation>
    <scope>NUCLEOTIDE SEQUENCE [LARGE SCALE GENOMIC DNA]</scope>
    <source>
        <strain evidence="3 4">ARLG1955</strain>
    </source>
</reference>
<dbReference type="Proteomes" id="UP000195162">
    <property type="component" value="Unassembled WGS sequence"/>
</dbReference>
<evidence type="ECO:0000259" key="2">
    <source>
        <dbReference type="Pfam" id="PF09992"/>
    </source>
</evidence>
<dbReference type="InterPro" id="IPR018711">
    <property type="entry name" value="NAGPA"/>
</dbReference>